<dbReference type="EMBL" id="JACHNF010000001">
    <property type="protein sequence ID" value="MBB5977223.1"/>
    <property type="molecule type" value="Genomic_DNA"/>
</dbReference>
<evidence type="ECO:0000313" key="2">
    <source>
        <dbReference type="Proteomes" id="UP000558997"/>
    </source>
</evidence>
<dbReference type="Gene3D" id="3.30.530.20">
    <property type="match status" value="1"/>
</dbReference>
<name>A0A841DFB4_9ACTN</name>
<gene>
    <name evidence="1" type="ORF">HDA44_000564</name>
</gene>
<accession>A0A841DFB4</accession>
<sequence>MQRKVFCASAPSDVYRAVSTANGRERFWADAAPEANGVIAFRLADGRTDESRIDDAVQDRRYQLRYFGRTLSFTLTPGEGGGTDLTLESDDPADCVEVVALLLRLKALVDFGVDLRNHDGTRTHAYADS</sequence>
<proteinExistence type="predicted"/>
<dbReference type="RefSeq" id="WP_184831056.1">
    <property type="nucleotide sequence ID" value="NZ_BAAAVN010000005.1"/>
</dbReference>
<organism evidence="1 2">
    <name type="scientific">Kribbella solani</name>
    <dbReference type="NCBI Taxonomy" id="236067"/>
    <lineage>
        <taxon>Bacteria</taxon>
        <taxon>Bacillati</taxon>
        <taxon>Actinomycetota</taxon>
        <taxon>Actinomycetes</taxon>
        <taxon>Propionibacteriales</taxon>
        <taxon>Kribbellaceae</taxon>
        <taxon>Kribbella</taxon>
    </lineage>
</organism>
<evidence type="ECO:0000313" key="1">
    <source>
        <dbReference type="EMBL" id="MBB5977223.1"/>
    </source>
</evidence>
<protein>
    <submittedName>
        <fullName evidence="1">Uncharacterized protein YndB with AHSA1/START domain</fullName>
    </submittedName>
</protein>
<dbReference type="AlphaFoldDB" id="A0A841DFB4"/>
<dbReference type="SUPFAM" id="SSF55961">
    <property type="entry name" value="Bet v1-like"/>
    <property type="match status" value="1"/>
</dbReference>
<reference evidence="1 2" key="1">
    <citation type="submission" date="2020-08" db="EMBL/GenBank/DDBJ databases">
        <title>Sequencing the genomes of 1000 actinobacteria strains.</title>
        <authorList>
            <person name="Klenk H.-P."/>
        </authorList>
    </citation>
    <scope>NUCLEOTIDE SEQUENCE [LARGE SCALE GENOMIC DNA]</scope>
    <source>
        <strain evidence="1 2">DSM 17294</strain>
    </source>
</reference>
<comment type="caution">
    <text evidence="1">The sequence shown here is derived from an EMBL/GenBank/DDBJ whole genome shotgun (WGS) entry which is preliminary data.</text>
</comment>
<keyword evidence="2" id="KW-1185">Reference proteome</keyword>
<dbReference type="Proteomes" id="UP000558997">
    <property type="component" value="Unassembled WGS sequence"/>
</dbReference>
<dbReference type="InterPro" id="IPR023393">
    <property type="entry name" value="START-like_dom_sf"/>
</dbReference>